<dbReference type="InterPro" id="IPR036249">
    <property type="entry name" value="Thioredoxin-like_sf"/>
</dbReference>
<dbReference type="PANTHER" id="PTHR13887:SF41">
    <property type="entry name" value="THIOREDOXIN SUPERFAMILY PROTEIN"/>
    <property type="match status" value="1"/>
</dbReference>
<evidence type="ECO:0000313" key="2">
    <source>
        <dbReference type="EMBL" id="BDQ34084.1"/>
    </source>
</evidence>
<accession>A0ABN6RSJ6</accession>
<feature type="domain" description="DSBA-like thioredoxin" evidence="1">
    <location>
        <begin position="32"/>
        <end position="144"/>
    </location>
</feature>
<evidence type="ECO:0000313" key="3">
    <source>
        <dbReference type="Proteomes" id="UP001061361"/>
    </source>
</evidence>
<evidence type="ECO:0000259" key="1">
    <source>
        <dbReference type="Pfam" id="PF01323"/>
    </source>
</evidence>
<dbReference type="Gene3D" id="3.40.30.10">
    <property type="entry name" value="Glutaredoxin"/>
    <property type="match status" value="1"/>
</dbReference>
<dbReference type="Proteomes" id="UP001061361">
    <property type="component" value="Chromosome"/>
</dbReference>
<dbReference type="Pfam" id="PF01323">
    <property type="entry name" value="DSBA"/>
    <property type="match status" value="1"/>
</dbReference>
<organism evidence="2 3">
    <name type="scientific">Pseudodesulfovibrio portus</name>
    <dbReference type="NCBI Taxonomy" id="231439"/>
    <lineage>
        <taxon>Bacteria</taxon>
        <taxon>Pseudomonadati</taxon>
        <taxon>Thermodesulfobacteriota</taxon>
        <taxon>Desulfovibrionia</taxon>
        <taxon>Desulfovibrionales</taxon>
        <taxon>Desulfovibrionaceae</taxon>
    </lineage>
</organism>
<dbReference type="SUPFAM" id="SSF52833">
    <property type="entry name" value="Thioredoxin-like"/>
    <property type="match status" value="1"/>
</dbReference>
<dbReference type="EMBL" id="AP026708">
    <property type="protein sequence ID" value="BDQ34084.1"/>
    <property type="molecule type" value="Genomic_DNA"/>
</dbReference>
<dbReference type="PANTHER" id="PTHR13887">
    <property type="entry name" value="GLUTATHIONE S-TRANSFERASE KAPPA"/>
    <property type="match status" value="1"/>
</dbReference>
<name>A0ABN6RSJ6_9BACT</name>
<reference evidence="2" key="1">
    <citation type="submission" date="2022-08" db="EMBL/GenBank/DDBJ databases">
        <title>Genome Sequence of the sulphate-reducing bacterium, Pseudodesulfovibrio portus JCM14722.</title>
        <authorList>
            <person name="Kondo R."/>
            <person name="Kataoka T."/>
        </authorList>
    </citation>
    <scope>NUCLEOTIDE SEQUENCE</scope>
    <source>
        <strain evidence="2">JCM 14722</strain>
    </source>
</reference>
<sequence length="157" mass="17332">MTDLFNRFDIDNITGVLRQRGRPYGIEFGDMSRLSNSRLALETGEFARDHGDYHRVHMALFKAYFTFGRDIGDRAVLRSVAGDCGLDPNELMAALEEGRYTEQVRRGSDAARRDKVTAVPTFIIRGCPAITGAVNETLFREALQGAAAALSSATDNK</sequence>
<protein>
    <recommendedName>
        <fullName evidence="1">DSBA-like thioredoxin domain-containing protein</fullName>
    </recommendedName>
</protein>
<proteinExistence type="predicted"/>
<dbReference type="InterPro" id="IPR001853">
    <property type="entry name" value="DSBA-like_thioredoxin_dom"/>
</dbReference>
<gene>
    <name evidence="2" type="ORF">JCM14722_16260</name>
</gene>
<keyword evidence="3" id="KW-1185">Reference proteome</keyword>